<name>A0A1E5IGT4_ENDTX</name>
<dbReference type="Proteomes" id="UP000095237">
    <property type="component" value="Unassembled WGS sequence"/>
</dbReference>
<dbReference type="EMBL" id="LNVX01000590">
    <property type="protein sequence ID" value="OEG69706.1"/>
    <property type="molecule type" value="Genomic_DNA"/>
</dbReference>
<evidence type="ECO:0000313" key="1">
    <source>
        <dbReference type="EMBL" id="OEG69706.1"/>
    </source>
</evidence>
<keyword evidence="2" id="KW-1185">Reference proteome</keyword>
<evidence type="ECO:0000313" key="2">
    <source>
        <dbReference type="Proteomes" id="UP000095237"/>
    </source>
</evidence>
<dbReference type="InterPro" id="IPR038461">
    <property type="entry name" value="Schlafen_AlbA_2_dom_sf"/>
</dbReference>
<dbReference type="AlphaFoldDB" id="A0A1E5IGT4"/>
<comment type="caution">
    <text evidence="1">The sequence shown here is derived from an EMBL/GenBank/DDBJ whole genome shotgun (WGS) entry which is preliminary data.</text>
</comment>
<dbReference type="Gene3D" id="3.30.950.30">
    <property type="entry name" value="Schlafen, AAA domain"/>
    <property type="match status" value="1"/>
</dbReference>
<sequence length="73" mass="8328">MNKKIKQMLSRGERSNIEFKECARDISSTVYETVCAFLNTKGETLHSELKITEILSELPKSILLQLNKTSLLL</sequence>
<protein>
    <submittedName>
        <fullName evidence="1">Uncharacterized protein</fullName>
    </submittedName>
</protein>
<reference evidence="1 2" key="1">
    <citation type="submission" date="2015-11" db="EMBL/GenBank/DDBJ databases">
        <title>Evidence for parallel genomic evolution in an endosymbiosis of termite gut flagellates.</title>
        <authorList>
            <person name="Zheng H."/>
        </authorList>
    </citation>
    <scope>NUCLEOTIDE SEQUENCE [LARGE SCALE GENOMIC DNA]</scope>
    <source>
        <strain evidence="1 2">CET450</strain>
    </source>
</reference>
<organism evidence="1 2">
    <name type="scientific">Endomicrobium trichonymphae</name>
    <dbReference type="NCBI Taxonomy" id="1408204"/>
    <lineage>
        <taxon>Bacteria</taxon>
        <taxon>Pseudomonadati</taxon>
        <taxon>Elusimicrobiota</taxon>
        <taxon>Endomicrobiia</taxon>
        <taxon>Endomicrobiales</taxon>
        <taxon>Endomicrobiaceae</taxon>
        <taxon>Candidatus Endomicrobiellum</taxon>
    </lineage>
</organism>
<gene>
    <name evidence="1" type="ORF">ATZ36_07930</name>
</gene>
<proteinExistence type="predicted"/>
<accession>A0A1E5IGT4</accession>